<dbReference type="Proteomes" id="UP001642482">
    <property type="component" value="Unassembled WGS sequence"/>
</dbReference>
<keyword evidence="4" id="KW-0326">Glycosidase</keyword>
<reference evidence="6 7" key="1">
    <citation type="submission" date="2024-01" db="EMBL/GenBank/DDBJ databases">
        <authorList>
            <person name="Allen C."/>
            <person name="Tagirdzhanova G."/>
        </authorList>
    </citation>
    <scope>NUCLEOTIDE SEQUENCE [LARGE SCALE GENOMIC DNA]</scope>
</reference>
<dbReference type="InterPro" id="IPR017853">
    <property type="entry name" value="GH"/>
</dbReference>
<comment type="similarity">
    <text evidence="1">Belongs to the glycosyl hydrolase 3 family.</text>
</comment>
<keyword evidence="7" id="KW-1185">Reference proteome</keyword>
<evidence type="ECO:0000256" key="1">
    <source>
        <dbReference type="ARBA" id="ARBA00005336"/>
    </source>
</evidence>
<dbReference type="PANTHER" id="PTHR30480:SF8">
    <property type="entry name" value="PUTATIVE (AFU_ORTHOLOGUE AFUA_8G04060)-RELATED"/>
    <property type="match status" value="1"/>
</dbReference>
<protein>
    <recommendedName>
        <fullName evidence="5">Glycoside hydrolase family 3 N-terminal domain-containing protein</fullName>
    </recommendedName>
</protein>
<dbReference type="InterPro" id="IPR001764">
    <property type="entry name" value="Glyco_hydro_3_N"/>
</dbReference>
<evidence type="ECO:0000256" key="4">
    <source>
        <dbReference type="ARBA" id="ARBA00023295"/>
    </source>
</evidence>
<evidence type="ECO:0000259" key="5">
    <source>
        <dbReference type="Pfam" id="PF00933"/>
    </source>
</evidence>
<dbReference type="InterPro" id="IPR050226">
    <property type="entry name" value="NagZ_Beta-hexosaminidase"/>
</dbReference>
<dbReference type="Gene3D" id="3.20.20.300">
    <property type="entry name" value="Glycoside hydrolase, family 3, N-terminal domain"/>
    <property type="match status" value="1"/>
</dbReference>
<evidence type="ECO:0000313" key="7">
    <source>
        <dbReference type="Proteomes" id="UP001642482"/>
    </source>
</evidence>
<keyword evidence="2" id="KW-0378">Hydrolase</keyword>
<dbReference type="Pfam" id="PF00933">
    <property type="entry name" value="Glyco_hydro_3"/>
    <property type="match status" value="1"/>
</dbReference>
<evidence type="ECO:0000313" key="6">
    <source>
        <dbReference type="EMBL" id="CAK7215833.1"/>
    </source>
</evidence>
<comment type="caution">
    <text evidence="6">The sequence shown here is derived from an EMBL/GenBank/DDBJ whole genome shotgun (WGS) entry which is preliminary data.</text>
</comment>
<organism evidence="6 7">
    <name type="scientific">Sporothrix eucalyptigena</name>
    <dbReference type="NCBI Taxonomy" id="1812306"/>
    <lineage>
        <taxon>Eukaryota</taxon>
        <taxon>Fungi</taxon>
        <taxon>Dikarya</taxon>
        <taxon>Ascomycota</taxon>
        <taxon>Pezizomycotina</taxon>
        <taxon>Sordariomycetes</taxon>
        <taxon>Sordariomycetidae</taxon>
        <taxon>Ophiostomatales</taxon>
        <taxon>Ophiostomataceae</taxon>
        <taxon>Sporothrix</taxon>
    </lineage>
</organism>
<dbReference type="SUPFAM" id="SSF51445">
    <property type="entry name" value="(Trans)glycosidases"/>
    <property type="match status" value="1"/>
</dbReference>
<dbReference type="PANTHER" id="PTHR30480">
    <property type="entry name" value="BETA-HEXOSAMINIDASE-RELATED"/>
    <property type="match status" value="1"/>
</dbReference>
<proteinExistence type="inferred from homology"/>
<evidence type="ECO:0000256" key="2">
    <source>
        <dbReference type="ARBA" id="ARBA00022801"/>
    </source>
</evidence>
<sequence length="291" mass="30620">MDGPPPTTESDRKAILGSVFLMGFEAAEQATLLIRELQAVAQAAGHEHPLLIAVDQENGIVRSLVDSRWITQLPSALGLASTQSAGNAYDVALATGRELACVGINLILGPSIDVILDRGAPGLGSRAFGDDANEVAKLGSAYIRGLRDAVVASTAKHFPLGSTLRFDESSTTVPVVFNSLDQLRQKVLIPFQEAIRENVDSVMAAGVAISSVGPKLMHACFSKKVATDLLRQQLGSDGVTISECLEMESISDHVGVGQAAVMGIHAGCDLLTICQLLPLQHVVFVRSVEGT</sequence>
<dbReference type="EMBL" id="CAWUHD010000018">
    <property type="protein sequence ID" value="CAK7215833.1"/>
    <property type="molecule type" value="Genomic_DNA"/>
</dbReference>
<gene>
    <name evidence="6" type="ORF">SEUCBS140593_002661</name>
</gene>
<keyword evidence="3" id="KW-0325">Glycoprotein</keyword>
<feature type="domain" description="Glycoside hydrolase family 3 N-terminal" evidence="5">
    <location>
        <begin position="15"/>
        <end position="275"/>
    </location>
</feature>
<evidence type="ECO:0000256" key="3">
    <source>
        <dbReference type="ARBA" id="ARBA00023180"/>
    </source>
</evidence>
<accession>A0ABP0B8D6</accession>
<name>A0ABP0B8D6_9PEZI</name>
<dbReference type="InterPro" id="IPR036962">
    <property type="entry name" value="Glyco_hydro_3_N_sf"/>
</dbReference>